<evidence type="ECO:0000259" key="9">
    <source>
        <dbReference type="PROSITE" id="PS50011"/>
    </source>
</evidence>
<dbReference type="PROSITE" id="PS00108">
    <property type="entry name" value="PROTEIN_KINASE_ST"/>
    <property type="match status" value="1"/>
</dbReference>
<dbReference type="Proteomes" id="UP001479436">
    <property type="component" value="Unassembled WGS sequence"/>
</dbReference>
<dbReference type="InterPro" id="IPR000719">
    <property type="entry name" value="Prot_kinase_dom"/>
</dbReference>
<comment type="similarity">
    <text evidence="1">Belongs to the protein kinase superfamily. CAMK Ser/Thr protein kinase family. NIM1 subfamily.</text>
</comment>
<dbReference type="Pfam" id="PF00069">
    <property type="entry name" value="Pkinase"/>
    <property type="match status" value="1"/>
</dbReference>
<name>A0ABR2VX95_9FUNG</name>
<protein>
    <submittedName>
        <fullName evidence="10">Serine/threonine-protein kinase</fullName>
        <ecNumber evidence="10">2.7.11.1</ecNumber>
    </submittedName>
</protein>
<dbReference type="SUPFAM" id="SSF56112">
    <property type="entry name" value="Protein kinase-like (PK-like)"/>
    <property type="match status" value="1"/>
</dbReference>
<evidence type="ECO:0000256" key="7">
    <source>
        <dbReference type="PROSITE-ProRule" id="PRU10141"/>
    </source>
</evidence>
<dbReference type="Gene3D" id="1.10.510.10">
    <property type="entry name" value="Transferase(Phosphotransferase) domain 1"/>
    <property type="match status" value="1"/>
</dbReference>
<dbReference type="SMART" id="SM00220">
    <property type="entry name" value="S_TKc"/>
    <property type="match status" value="1"/>
</dbReference>
<feature type="domain" description="Protein kinase" evidence="9">
    <location>
        <begin position="25"/>
        <end position="284"/>
    </location>
</feature>
<evidence type="ECO:0000313" key="11">
    <source>
        <dbReference type="Proteomes" id="UP001479436"/>
    </source>
</evidence>
<dbReference type="InterPro" id="IPR011009">
    <property type="entry name" value="Kinase-like_dom_sf"/>
</dbReference>
<gene>
    <name evidence="10" type="primary">KIN2_8</name>
    <name evidence="10" type="ORF">K7432_009307</name>
</gene>
<keyword evidence="6 7" id="KW-0067">ATP-binding</keyword>
<evidence type="ECO:0000256" key="5">
    <source>
        <dbReference type="ARBA" id="ARBA00022777"/>
    </source>
</evidence>
<organism evidence="10 11">
    <name type="scientific">Basidiobolus ranarum</name>
    <dbReference type="NCBI Taxonomy" id="34480"/>
    <lineage>
        <taxon>Eukaryota</taxon>
        <taxon>Fungi</taxon>
        <taxon>Fungi incertae sedis</taxon>
        <taxon>Zoopagomycota</taxon>
        <taxon>Entomophthoromycotina</taxon>
        <taxon>Basidiobolomycetes</taxon>
        <taxon>Basidiobolales</taxon>
        <taxon>Basidiobolaceae</taxon>
        <taxon>Basidiobolus</taxon>
    </lineage>
</organism>
<dbReference type="GO" id="GO:0004674">
    <property type="term" value="F:protein serine/threonine kinase activity"/>
    <property type="evidence" value="ECO:0007669"/>
    <property type="project" value="UniProtKB-EC"/>
</dbReference>
<dbReference type="EC" id="2.7.11.1" evidence="10"/>
<dbReference type="PROSITE" id="PS00107">
    <property type="entry name" value="PROTEIN_KINASE_ATP"/>
    <property type="match status" value="1"/>
</dbReference>
<dbReference type="InterPro" id="IPR017441">
    <property type="entry name" value="Protein_kinase_ATP_BS"/>
</dbReference>
<keyword evidence="11" id="KW-1185">Reference proteome</keyword>
<evidence type="ECO:0000256" key="4">
    <source>
        <dbReference type="ARBA" id="ARBA00022741"/>
    </source>
</evidence>
<feature type="binding site" evidence="7">
    <location>
        <position position="54"/>
    </location>
    <ligand>
        <name>ATP</name>
        <dbReference type="ChEBI" id="CHEBI:30616"/>
    </ligand>
</feature>
<evidence type="ECO:0000256" key="2">
    <source>
        <dbReference type="ARBA" id="ARBA00022527"/>
    </source>
</evidence>
<evidence type="ECO:0000313" key="10">
    <source>
        <dbReference type="EMBL" id="KAK9708980.1"/>
    </source>
</evidence>
<evidence type="ECO:0000256" key="1">
    <source>
        <dbReference type="ARBA" id="ARBA00010791"/>
    </source>
</evidence>
<accession>A0ABR2VX95</accession>
<dbReference type="PROSITE" id="PS50011">
    <property type="entry name" value="PROTEIN_KINASE_DOM"/>
    <property type="match status" value="1"/>
</dbReference>
<dbReference type="CDD" id="cd14003">
    <property type="entry name" value="STKc_AMPK-like"/>
    <property type="match status" value="1"/>
</dbReference>
<dbReference type="PANTHER" id="PTHR24346:SF82">
    <property type="entry name" value="KP78A-RELATED"/>
    <property type="match status" value="1"/>
</dbReference>
<dbReference type="SUPFAM" id="SSF103243">
    <property type="entry name" value="KA1-like"/>
    <property type="match status" value="1"/>
</dbReference>
<dbReference type="EMBL" id="JASJQH010007441">
    <property type="protein sequence ID" value="KAK9708980.1"/>
    <property type="molecule type" value="Genomic_DNA"/>
</dbReference>
<keyword evidence="4 7" id="KW-0547">Nucleotide-binding</keyword>
<proteinExistence type="inferred from homology"/>
<evidence type="ECO:0000256" key="8">
    <source>
        <dbReference type="RuleBase" id="RU000304"/>
    </source>
</evidence>
<comment type="caution">
    <text evidence="10">The sequence shown here is derived from an EMBL/GenBank/DDBJ whole genome shotgun (WGS) entry which is preliminary data.</text>
</comment>
<keyword evidence="3 10" id="KW-0808">Transferase</keyword>
<keyword evidence="2 8" id="KW-0723">Serine/threonine-protein kinase</keyword>
<evidence type="ECO:0000256" key="3">
    <source>
        <dbReference type="ARBA" id="ARBA00022679"/>
    </source>
</evidence>
<keyword evidence="5 10" id="KW-0418">Kinase</keyword>
<evidence type="ECO:0000256" key="6">
    <source>
        <dbReference type="ARBA" id="ARBA00022840"/>
    </source>
</evidence>
<sequence>MVSKRIALSLKSANRGILRTPLGEFTVMKSLGEGSYGKVKLVMSLATKEKYAVKIIQRQIRRGTVCDTKRTKSMERRVVREANMARLLAHPNIVTLKNFRVTNTHYYLFYEYVDGGQLADKIGKRGLSEERAKRYFNQIVAALSYCHSYNITHRDIKIENILVDKEDNIKLIDFGLANFYNRNAVLKTSCGSLPYTAPEILRGEPYVGPEVDIWSLGVVLFMMVAGYLPFGDPSRPKNLERVMTGKVKYPNNISLECKNLLARCLDPNRRRRVTIADVYRHGFLHNVTPIPMPFFDPLESISLPREIDPQVLIEMSACLYLTETEIQLALEKELELSQEDKNSSERVLVKRSPVTSLYELISRSLLLLDAEESDDNDSAVGLQTRHINEASVFIYLNHCVVTFSKEKASVLLSKMIQFLDEHQFAYILDAKSKLICQHSPSLTEVHWNLVEKKTFSAKIKVVEVPRTNKSAVVVRRLAGDKKQFRLFRGFIKSVLKQM</sequence>
<dbReference type="PANTHER" id="PTHR24346">
    <property type="entry name" value="MAP/MICROTUBULE AFFINITY-REGULATING KINASE"/>
    <property type="match status" value="1"/>
</dbReference>
<reference evidence="10 11" key="1">
    <citation type="submission" date="2023-04" db="EMBL/GenBank/DDBJ databases">
        <title>Genome of Basidiobolus ranarum AG-B5.</title>
        <authorList>
            <person name="Stajich J.E."/>
            <person name="Carter-House D."/>
            <person name="Gryganskyi A."/>
        </authorList>
    </citation>
    <scope>NUCLEOTIDE SEQUENCE [LARGE SCALE GENOMIC DNA]</scope>
    <source>
        <strain evidence="10 11">AG-B5</strain>
    </source>
</reference>
<dbReference type="InterPro" id="IPR008271">
    <property type="entry name" value="Ser/Thr_kinase_AS"/>
</dbReference>
<dbReference type="InterPro" id="IPR028375">
    <property type="entry name" value="KA1/Ssp2_C"/>
</dbReference>